<gene>
    <name evidence="1" type="ORF">H4683_001602</name>
</gene>
<accession>A0A927MH50</accession>
<evidence type="ECO:0000313" key="2">
    <source>
        <dbReference type="Proteomes" id="UP000658225"/>
    </source>
</evidence>
<name>A0A927MH50_9BACL</name>
<keyword evidence="2" id="KW-1185">Reference proteome</keyword>
<organism evidence="1 2">
    <name type="scientific">Sporosarcina limicola</name>
    <dbReference type="NCBI Taxonomy" id="34101"/>
    <lineage>
        <taxon>Bacteria</taxon>
        <taxon>Bacillati</taxon>
        <taxon>Bacillota</taxon>
        <taxon>Bacilli</taxon>
        <taxon>Bacillales</taxon>
        <taxon>Caryophanaceae</taxon>
        <taxon>Sporosarcina</taxon>
    </lineage>
</organism>
<comment type="caution">
    <text evidence="1">The sequence shown here is derived from an EMBL/GenBank/DDBJ whole genome shotgun (WGS) entry which is preliminary data.</text>
</comment>
<evidence type="ECO:0000313" key="1">
    <source>
        <dbReference type="EMBL" id="MBE1554525.1"/>
    </source>
</evidence>
<reference evidence="1" key="1">
    <citation type="submission" date="2020-10" db="EMBL/GenBank/DDBJ databases">
        <title>Genomic Encyclopedia of Type Strains, Phase IV (KMG-IV): sequencing the most valuable type-strain genomes for metagenomic binning, comparative biology and taxonomic classification.</title>
        <authorList>
            <person name="Goeker M."/>
        </authorList>
    </citation>
    <scope>NUCLEOTIDE SEQUENCE</scope>
    <source>
        <strain evidence="1">DSM 13886</strain>
    </source>
</reference>
<protein>
    <submittedName>
        <fullName evidence="1">Uncharacterized protein</fullName>
    </submittedName>
</protein>
<sequence>MIVNGILALSLKGFDFHMLLHPFKERFNLPAITIKICNFLRGKIETACHNRNGIAISIFRLNNPQGVLHFVPIRFAASKNFGVLKSPAAVVFFLVTEKHFSPLPILATVHILSPQFQKKRL</sequence>
<proteinExistence type="predicted"/>
<dbReference type="EMBL" id="JADBEL010000007">
    <property type="protein sequence ID" value="MBE1554525.1"/>
    <property type="molecule type" value="Genomic_DNA"/>
</dbReference>
<dbReference type="Proteomes" id="UP000658225">
    <property type="component" value="Unassembled WGS sequence"/>
</dbReference>
<dbReference type="AlphaFoldDB" id="A0A927MH50"/>